<gene>
    <name evidence="1" type="ORF">Patl1_15577</name>
</gene>
<organism evidence="1 2">
    <name type="scientific">Pistacia atlantica</name>
    <dbReference type="NCBI Taxonomy" id="434234"/>
    <lineage>
        <taxon>Eukaryota</taxon>
        <taxon>Viridiplantae</taxon>
        <taxon>Streptophyta</taxon>
        <taxon>Embryophyta</taxon>
        <taxon>Tracheophyta</taxon>
        <taxon>Spermatophyta</taxon>
        <taxon>Magnoliopsida</taxon>
        <taxon>eudicotyledons</taxon>
        <taxon>Gunneridae</taxon>
        <taxon>Pentapetalae</taxon>
        <taxon>rosids</taxon>
        <taxon>malvids</taxon>
        <taxon>Sapindales</taxon>
        <taxon>Anacardiaceae</taxon>
        <taxon>Pistacia</taxon>
    </lineage>
</organism>
<sequence>MRPSMSKYKSDNVSLDILEWIKYQSCYLNRQLVILLSTLDVKDYVFEKKQKYVISQLDNILIDPLKAQETLNLMSSGAITHVLKDMVNYYPKPHEEPFLSMMLQIFRLSTLKDLKTKTRIFIPRGRVMMGCLDETGILEYGQVFVQCSSRQTELSTNSSALLSGRVSNQSKIVRGKVTIEKNPCLHPGDVHVRNAINVPTLHHMVDCIVVPTKGKRPHPNECSGSDLDGDIYFVCWDRDLIPPRQYPPMDYASPPPKILDNEVTIESVEEFFADYMVNENLGVICNAHVAFADISPYKAMCWQCIQLAKLASIAADFSKTRVHAKIPQRLQVRSFPDYMEKHKRESYESRTMIGKLYHEVKDLVPKMGTIKSFTSNEGRQFYDLDMEVEGFKDYIDDAFYYKRKYDYRLGNLMDYFGISTEGEILSGQIMKMAKSFSKKRDLEGIKLAVKSLNWETREWFNKKENESDGIEKVFIKASAWYYVTYHPSFWGRYNEGLNRDHFLSFPWCVHDKLLEIKRDRQRILSALHHSSLQA</sequence>
<evidence type="ECO:0000313" key="1">
    <source>
        <dbReference type="EMBL" id="KAJ0094288.1"/>
    </source>
</evidence>
<proteinExistence type="predicted"/>
<dbReference type="EMBL" id="CM047902">
    <property type="protein sequence ID" value="KAJ0094288.1"/>
    <property type="molecule type" value="Genomic_DNA"/>
</dbReference>
<protein>
    <submittedName>
        <fullName evidence="1">Uncharacterized protein</fullName>
    </submittedName>
</protein>
<comment type="caution">
    <text evidence="1">The sequence shown here is derived from an EMBL/GenBank/DDBJ whole genome shotgun (WGS) entry which is preliminary data.</text>
</comment>
<evidence type="ECO:0000313" key="2">
    <source>
        <dbReference type="Proteomes" id="UP001164250"/>
    </source>
</evidence>
<reference evidence="2" key="1">
    <citation type="journal article" date="2023" name="G3 (Bethesda)">
        <title>Genome assembly and association tests identify interacting loci associated with vigor, precocity, and sex in interspecific pistachio rootstocks.</title>
        <authorList>
            <person name="Palmer W."/>
            <person name="Jacygrad E."/>
            <person name="Sagayaradj S."/>
            <person name="Cavanaugh K."/>
            <person name="Han R."/>
            <person name="Bertier L."/>
            <person name="Beede B."/>
            <person name="Kafkas S."/>
            <person name="Golino D."/>
            <person name="Preece J."/>
            <person name="Michelmore R."/>
        </authorList>
    </citation>
    <scope>NUCLEOTIDE SEQUENCE [LARGE SCALE GENOMIC DNA]</scope>
</reference>
<keyword evidence="2" id="KW-1185">Reference proteome</keyword>
<accession>A0ACC1B5R9</accession>
<dbReference type="Proteomes" id="UP001164250">
    <property type="component" value="Chromosome 6"/>
</dbReference>
<name>A0ACC1B5R9_9ROSI</name>